<comment type="caution">
    <text evidence="1">The sequence shown here is derived from an EMBL/GenBank/DDBJ whole genome shotgun (WGS) entry which is preliminary data.</text>
</comment>
<accession>A0ACA9MIF7</accession>
<feature type="non-terminal residue" evidence="1">
    <location>
        <position position="145"/>
    </location>
</feature>
<gene>
    <name evidence="1" type="ORF">RPERSI_LOCUS5608</name>
</gene>
<sequence>MTVVVKIGVSPEGNPHEHYNLGISYQERIETKKDECEACEWSMKCAERERSTTENNGEVKTERRFERVMKRIEDDENKDVKNDEQSDAAATQNMDEDEKGVEKGKEIREVVSIGGKEVQHVNNKEFGDLPESNSKRLIFIVRRLF</sequence>
<organism evidence="1 2">
    <name type="scientific">Racocetra persica</name>
    <dbReference type="NCBI Taxonomy" id="160502"/>
    <lineage>
        <taxon>Eukaryota</taxon>
        <taxon>Fungi</taxon>
        <taxon>Fungi incertae sedis</taxon>
        <taxon>Mucoromycota</taxon>
        <taxon>Glomeromycotina</taxon>
        <taxon>Glomeromycetes</taxon>
        <taxon>Diversisporales</taxon>
        <taxon>Gigasporaceae</taxon>
        <taxon>Racocetra</taxon>
    </lineage>
</organism>
<dbReference type="EMBL" id="CAJVQC010008459">
    <property type="protein sequence ID" value="CAG8592803.1"/>
    <property type="molecule type" value="Genomic_DNA"/>
</dbReference>
<name>A0ACA9MIF7_9GLOM</name>
<reference evidence="1" key="1">
    <citation type="submission" date="2021-06" db="EMBL/GenBank/DDBJ databases">
        <authorList>
            <person name="Kallberg Y."/>
            <person name="Tangrot J."/>
            <person name="Rosling A."/>
        </authorList>
    </citation>
    <scope>NUCLEOTIDE SEQUENCE</scope>
    <source>
        <strain evidence="1">MA461A</strain>
    </source>
</reference>
<proteinExistence type="predicted"/>
<keyword evidence="2" id="KW-1185">Reference proteome</keyword>
<protein>
    <submittedName>
        <fullName evidence="1">16301_t:CDS:1</fullName>
    </submittedName>
</protein>
<dbReference type="Proteomes" id="UP000789920">
    <property type="component" value="Unassembled WGS sequence"/>
</dbReference>
<evidence type="ECO:0000313" key="1">
    <source>
        <dbReference type="EMBL" id="CAG8592803.1"/>
    </source>
</evidence>
<evidence type="ECO:0000313" key="2">
    <source>
        <dbReference type="Proteomes" id="UP000789920"/>
    </source>
</evidence>